<sequence>MTTSFVTALSVVVALAWNEAVKALLEKLFGVNNGLIAKFFYAVIITVVLVVLSLQFSKKEEK</sequence>
<evidence type="ECO:0000313" key="3">
    <source>
        <dbReference type="Proteomes" id="UP000177690"/>
    </source>
</evidence>
<reference evidence="2 3" key="1">
    <citation type="journal article" date="2016" name="Nat. Commun.">
        <title>Thousands of microbial genomes shed light on interconnected biogeochemical processes in an aquifer system.</title>
        <authorList>
            <person name="Anantharaman K."/>
            <person name="Brown C.T."/>
            <person name="Hug L.A."/>
            <person name="Sharon I."/>
            <person name="Castelle C.J."/>
            <person name="Probst A.J."/>
            <person name="Thomas B.C."/>
            <person name="Singh A."/>
            <person name="Wilkins M.J."/>
            <person name="Karaoz U."/>
            <person name="Brodie E.L."/>
            <person name="Williams K.H."/>
            <person name="Hubbard S.S."/>
            <person name="Banfield J.F."/>
        </authorList>
    </citation>
    <scope>NUCLEOTIDE SEQUENCE [LARGE SCALE GENOMIC DNA]</scope>
</reference>
<evidence type="ECO:0000256" key="1">
    <source>
        <dbReference type="SAM" id="Phobius"/>
    </source>
</evidence>
<gene>
    <name evidence="2" type="ORF">A3I24_01535</name>
</gene>
<feature type="transmembrane region" description="Helical" evidence="1">
    <location>
        <begin position="39"/>
        <end position="57"/>
    </location>
</feature>
<dbReference type="InterPro" id="IPR043713">
    <property type="entry name" value="DUF5654"/>
</dbReference>
<keyword evidence="1" id="KW-0812">Transmembrane</keyword>
<accession>A0A1G1ZTG2</accession>
<protein>
    <submittedName>
        <fullName evidence="2">Uncharacterized protein</fullName>
    </submittedName>
</protein>
<proteinExistence type="predicted"/>
<dbReference type="Proteomes" id="UP000177690">
    <property type="component" value="Unassembled WGS sequence"/>
</dbReference>
<name>A0A1G1ZTG2_9BACT</name>
<comment type="caution">
    <text evidence="2">The sequence shown here is derived from an EMBL/GenBank/DDBJ whole genome shotgun (WGS) entry which is preliminary data.</text>
</comment>
<keyword evidence="1" id="KW-0472">Membrane</keyword>
<organism evidence="2 3">
    <name type="scientific">Candidatus Harrisonbacteria bacterium RIFCSPLOWO2_02_FULL_41_13b</name>
    <dbReference type="NCBI Taxonomy" id="1798409"/>
    <lineage>
        <taxon>Bacteria</taxon>
        <taxon>Candidatus Harrisoniibacteriota</taxon>
    </lineage>
</organism>
<dbReference type="EMBL" id="MHJL01000015">
    <property type="protein sequence ID" value="OGY67842.1"/>
    <property type="molecule type" value="Genomic_DNA"/>
</dbReference>
<keyword evidence="1" id="KW-1133">Transmembrane helix</keyword>
<evidence type="ECO:0000313" key="2">
    <source>
        <dbReference type="EMBL" id="OGY67842.1"/>
    </source>
</evidence>
<dbReference type="AlphaFoldDB" id="A0A1G1ZTG2"/>
<dbReference type="Pfam" id="PF18898">
    <property type="entry name" value="DUF5654"/>
    <property type="match status" value="1"/>
</dbReference>